<comment type="caution">
    <text evidence="3">The sequence shown here is derived from an EMBL/GenBank/DDBJ whole genome shotgun (WGS) entry which is preliminary data.</text>
</comment>
<dbReference type="Gene3D" id="3.80.10.10">
    <property type="entry name" value="Ribonuclease Inhibitor"/>
    <property type="match status" value="2"/>
</dbReference>
<dbReference type="InterPro" id="IPR032675">
    <property type="entry name" value="LRR_dom_sf"/>
</dbReference>
<evidence type="ECO:0000256" key="1">
    <source>
        <dbReference type="ARBA" id="ARBA00022786"/>
    </source>
</evidence>
<dbReference type="InterPro" id="IPR001810">
    <property type="entry name" value="F-box_dom"/>
</dbReference>
<feature type="non-terminal residue" evidence="3">
    <location>
        <position position="872"/>
    </location>
</feature>
<sequence length="872" mass="96182">RTYGRWWNQCPSALEPIGSPPDGYTSKDYVDIYFDTPVVPTKLQIFETFNPGSVVRIVACYRTQPVNGPVNTRCLKWITLWKAPYVSRKRTNTDSVCCRLQLPGLSSVDDNENRTLALSPRTQRQFSGCFSGEYCSSDFRERYFARQNQPPVGRSRIFQPVLVNIPPYPTDLIRLEIDGGRCSYFPQFDAVLLTGLAHIHPSDWPGHSQLEADNHDVNVDITPDSPQTTTRPGPALSFFSDMLRPRSPHICLPLATSEEPMSLSMSSLSPIASPDVSPTRLPSDWAWLFTQLQRHSSGTDSRRISDQLAISSTLFRLPPIGWNVLVPNGGQIVCVPPGTICPASLFGLTHLDETALWRHGPITRLPYEILVHIFSYLDLRTLCRAARVSRQFRSLADDALARVRNLNIQAYWPWLSDIGLLSLGKRLGCVNLAARAAAAFSSGNSVAPFNLLRRQQKESTTTAEDDLGLPNLRKFAGAINEEPPRKSRPPTLAARVRSVSLKAQAAVAAAAAAAAVFTEQNQTSDSGEIGGESTEITGSSKLPRLSREWLDAFHSAFSVCRLRRLDMSWCGNYSQISPTAFGHFLGDCCRQLVTLRLSSCKFLNDDCLLHIVNTCSQLRDAGLLSLAGLCQHLRHIDLGACMDIQDMDHALDQLTQNNTGICSINLWRCVTVSASGIGHLTRSCRDLEELDLGWCRNVTITPEANCIIRLIQHCRQIRKLFLSGTSLLNADDLLLVAQYLGPTIEQLDIQGSISVNTTSVAALLGQCPRLRLLDVSFCANVPFHSLVQLRQLFPKCTIISSVRDLSTDEVGHPIRHVLVDELLDDLENPAEQLFGLRGLLPRALLASPELLALPAPNRLAAIAGPSAVSSVD</sequence>
<dbReference type="Pfam" id="PF12937">
    <property type="entry name" value="F-box-like"/>
    <property type="match status" value="1"/>
</dbReference>
<dbReference type="Proteomes" id="UP000728185">
    <property type="component" value="Unassembled WGS sequence"/>
</dbReference>
<accession>A0A8E0S0T2</accession>
<name>A0A8E0S0T2_9TREM</name>
<evidence type="ECO:0000259" key="2">
    <source>
        <dbReference type="PROSITE" id="PS50181"/>
    </source>
</evidence>
<dbReference type="GO" id="GO:0005737">
    <property type="term" value="C:cytoplasm"/>
    <property type="evidence" value="ECO:0007669"/>
    <property type="project" value="TreeGrafter"/>
</dbReference>
<protein>
    <recommendedName>
        <fullName evidence="2">F-box domain-containing protein</fullName>
    </recommendedName>
</protein>
<keyword evidence="4" id="KW-1185">Reference proteome</keyword>
<gene>
    <name evidence="3" type="ORF">FBUS_07516</name>
</gene>
<keyword evidence="1" id="KW-0833">Ubl conjugation pathway</keyword>
<feature type="domain" description="F-box" evidence="2">
    <location>
        <begin position="359"/>
        <end position="406"/>
    </location>
</feature>
<dbReference type="SMART" id="SM00256">
    <property type="entry name" value="FBOX"/>
    <property type="match status" value="1"/>
</dbReference>
<evidence type="ECO:0000313" key="3">
    <source>
        <dbReference type="EMBL" id="KAA0194804.1"/>
    </source>
</evidence>
<dbReference type="PROSITE" id="PS50181">
    <property type="entry name" value="FBOX"/>
    <property type="match status" value="1"/>
</dbReference>
<dbReference type="SUPFAM" id="SSF52047">
    <property type="entry name" value="RNI-like"/>
    <property type="match status" value="1"/>
</dbReference>
<proteinExistence type="predicted"/>
<reference evidence="3" key="1">
    <citation type="submission" date="2019-05" db="EMBL/GenBank/DDBJ databases">
        <title>Annotation for the trematode Fasciolopsis buski.</title>
        <authorList>
            <person name="Choi Y.-J."/>
        </authorList>
    </citation>
    <scope>NUCLEOTIDE SEQUENCE</scope>
    <source>
        <strain evidence="3">HT</strain>
        <tissue evidence="3">Whole worm</tissue>
    </source>
</reference>
<dbReference type="PANTHER" id="PTHR13382">
    <property type="entry name" value="MITOCHONDRIAL ATP SYNTHASE COUPLING FACTOR B"/>
    <property type="match status" value="1"/>
</dbReference>
<dbReference type="OrthoDB" id="2153609at2759"/>
<organism evidence="3 4">
    <name type="scientific">Fasciolopsis buskii</name>
    <dbReference type="NCBI Taxonomy" id="27845"/>
    <lineage>
        <taxon>Eukaryota</taxon>
        <taxon>Metazoa</taxon>
        <taxon>Spiralia</taxon>
        <taxon>Lophotrochozoa</taxon>
        <taxon>Platyhelminthes</taxon>
        <taxon>Trematoda</taxon>
        <taxon>Digenea</taxon>
        <taxon>Plagiorchiida</taxon>
        <taxon>Echinostomata</taxon>
        <taxon>Echinostomatoidea</taxon>
        <taxon>Fasciolidae</taxon>
        <taxon>Fasciolopsis</taxon>
    </lineage>
</organism>
<dbReference type="SUPFAM" id="SSF81383">
    <property type="entry name" value="F-box domain"/>
    <property type="match status" value="1"/>
</dbReference>
<dbReference type="AlphaFoldDB" id="A0A8E0S0T2"/>
<dbReference type="EMBL" id="LUCM01004107">
    <property type="protein sequence ID" value="KAA0194804.1"/>
    <property type="molecule type" value="Genomic_DNA"/>
</dbReference>
<dbReference type="Gene3D" id="1.20.1280.50">
    <property type="match status" value="1"/>
</dbReference>
<dbReference type="InterPro" id="IPR006553">
    <property type="entry name" value="Leu-rich_rpt_Cys-con_subtyp"/>
</dbReference>
<dbReference type="SMART" id="SM00367">
    <property type="entry name" value="LRR_CC"/>
    <property type="match status" value="5"/>
</dbReference>
<dbReference type="InterPro" id="IPR036047">
    <property type="entry name" value="F-box-like_dom_sf"/>
</dbReference>
<dbReference type="InterPro" id="IPR050648">
    <property type="entry name" value="F-box_LRR-repeat"/>
</dbReference>
<evidence type="ECO:0000313" key="4">
    <source>
        <dbReference type="Proteomes" id="UP000728185"/>
    </source>
</evidence>